<evidence type="ECO:0000256" key="1">
    <source>
        <dbReference type="SAM" id="SignalP"/>
    </source>
</evidence>
<gene>
    <name evidence="2" type="ORF">Rhal01_00685</name>
</gene>
<reference evidence="2 3" key="1">
    <citation type="submission" date="2024-02" db="EMBL/GenBank/DDBJ databases">
        <title>Rubritalea halochordaticola NBRC 107102.</title>
        <authorList>
            <person name="Ichikawa N."/>
            <person name="Katano-Makiyama Y."/>
            <person name="Hidaka K."/>
        </authorList>
    </citation>
    <scope>NUCLEOTIDE SEQUENCE [LARGE SCALE GENOMIC DNA]</scope>
    <source>
        <strain evidence="2 3">NBRC 107102</strain>
    </source>
</reference>
<evidence type="ECO:0000313" key="2">
    <source>
        <dbReference type="EMBL" id="GAA5494523.1"/>
    </source>
</evidence>
<proteinExistence type="predicted"/>
<feature type="chain" id="PRO_5047518814" description="Lipocalin-like domain-containing protein" evidence="1">
    <location>
        <begin position="26"/>
        <end position="160"/>
    </location>
</feature>
<comment type="caution">
    <text evidence="2">The sequence shown here is derived from an EMBL/GenBank/DDBJ whole genome shotgun (WGS) entry which is preliminary data.</text>
</comment>
<evidence type="ECO:0000313" key="3">
    <source>
        <dbReference type="Proteomes" id="UP001424741"/>
    </source>
</evidence>
<feature type="signal peptide" evidence="1">
    <location>
        <begin position="1"/>
        <end position="25"/>
    </location>
</feature>
<keyword evidence="3" id="KW-1185">Reference proteome</keyword>
<organism evidence="2 3">
    <name type="scientific">Rubritalea halochordaticola</name>
    <dbReference type="NCBI Taxonomy" id="714537"/>
    <lineage>
        <taxon>Bacteria</taxon>
        <taxon>Pseudomonadati</taxon>
        <taxon>Verrucomicrobiota</taxon>
        <taxon>Verrucomicrobiia</taxon>
        <taxon>Verrucomicrobiales</taxon>
        <taxon>Rubritaleaceae</taxon>
        <taxon>Rubritalea</taxon>
    </lineage>
</organism>
<evidence type="ECO:0008006" key="4">
    <source>
        <dbReference type="Google" id="ProtNLM"/>
    </source>
</evidence>
<dbReference type="RefSeq" id="WP_346187484.1">
    <property type="nucleotide sequence ID" value="NZ_BAABRL010000002.1"/>
</dbReference>
<dbReference type="Proteomes" id="UP001424741">
    <property type="component" value="Unassembled WGS sequence"/>
</dbReference>
<sequence length="160" mass="17690">MKKHSILAIISCLLVLATASPSLRAEEKSESKPITSADLIGKWKVKTISGDAKHPMVNGTIELTKDGRMISTYASEKNARGLDESIITHWYLLRTEAGRTILAHENTNILSDPDPILNSLEVPLVVTLKGKSMTWSPLIKKDPSQKAQPSDIILYELIRM</sequence>
<name>A0ABP9UVN5_9BACT</name>
<accession>A0ABP9UVN5</accession>
<dbReference type="EMBL" id="BAABRL010000002">
    <property type="protein sequence ID" value="GAA5494523.1"/>
    <property type="molecule type" value="Genomic_DNA"/>
</dbReference>
<protein>
    <recommendedName>
        <fullName evidence="4">Lipocalin-like domain-containing protein</fullName>
    </recommendedName>
</protein>
<keyword evidence="1" id="KW-0732">Signal</keyword>